<evidence type="ECO:0000256" key="6">
    <source>
        <dbReference type="SAM" id="Phobius"/>
    </source>
</evidence>
<protein>
    <submittedName>
        <fullName evidence="8">Glycosyltransferase</fullName>
    </submittedName>
</protein>
<dbReference type="Proteomes" id="UP001217500">
    <property type="component" value="Chromosome"/>
</dbReference>
<name>A0AAE9XL47_9PROT</name>
<evidence type="ECO:0000256" key="3">
    <source>
        <dbReference type="ARBA" id="ARBA00022824"/>
    </source>
</evidence>
<dbReference type="NCBIfam" id="NF046028">
    <property type="entry name" value="GluronsyltaseWelK"/>
    <property type="match status" value="1"/>
</dbReference>
<proteinExistence type="predicted"/>
<dbReference type="EMBL" id="CP116805">
    <property type="protein sequence ID" value="WCL53179.1"/>
    <property type="molecule type" value="Genomic_DNA"/>
</dbReference>
<dbReference type="GO" id="GO:0006488">
    <property type="term" value="P:dolichol-linked oligosaccharide biosynthetic process"/>
    <property type="evidence" value="ECO:0007669"/>
    <property type="project" value="InterPro"/>
</dbReference>
<gene>
    <name evidence="8" type="ORF">PH603_11595</name>
</gene>
<keyword evidence="9" id="KW-1185">Reference proteome</keyword>
<dbReference type="Gene3D" id="3.40.50.2000">
    <property type="entry name" value="Glycogen Phosphorylase B"/>
    <property type="match status" value="2"/>
</dbReference>
<keyword evidence="2 6" id="KW-0812">Transmembrane</keyword>
<dbReference type="AlphaFoldDB" id="A0AAE9XL47"/>
<reference evidence="8" key="1">
    <citation type="submission" date="2023-01" db="EMBL/GenBank/DDBJ databases">
        <title>The genome sequence of Kordiimonadaceae bacterium 6D33.</title>
        <authorList>
            <person name="Liu Y."/>
        </authorList>
    </citation>
    <scope>NUCLEOTIDE SEQUENCE</scope>
    <source>
        <strain evidence="8">6D33</strain>
    </source>
</reference>
<evidence type="ECO:0000313" key="9">
    <source>
        <dbReference type="Proteomes" id="UP001217500"/>
    </source>
</evidence>
<dbReference type="SUPFAM" id="SSF53756">
    <property type="entry name" value="UDP-Glycosyltransferase/glycogen phosphorylase"/>
    <property type="match status" value="1"/>
</dbReference>
<evidence type="ECO:0000259" key="7">
    <source>
        <dbReference type="Pfam" id="PF04101"/>
    </source>
</evidence>
<feature type="transmembrane region" description="Helical" evidence="6">
    <location>
        <begin position="91"/>
        <end position="109"/>
    </location>
</feature>
<evidence type="ECO:0000256" key="2">
    <source>
        <dbReference type="ARBA" id="ARBA00022692"/>
    </source>
</evidence>
<dbReference type="PANTHER" id="PTHR12154">
    <property type="entry name" value="GLYCOSYL TRANSFERASE-RELATED"/>
    <property type="match status" value="1"/>
</dbReference>
<dbReference type="RefSeq" id="WP_289502691.1">
    <property type="nucleotide sequence ID" value="NZ_CP116805.1"/>
</dbReference>
<accession>A0AAE9XL47</accession>
<dbReference type="InterPro" id="IPR007235">
    <property type="entry name" value="Glyco_trans_28_C"/>
</dbReference>
<evidence type="ECO:0000256" key="1">
    <source>
        <dbReference type="ARBA" id="ARBA00004389"/>
    </source>
</evidence>
<organism evidence="8 9">
    <name type="scientific">Gimibacter soli</name>
    <dbReference type="NCBI Taxonomy" id="3024400"/>
    <lineage>
        <taxon>Bacteria</taxon>
        <taxon>Pseudomonadati</taxon>
        <taxon>Pseudomonadota</taxon>
        <taxon>Alphaproteobacteria</taxon>
        <taxon>Kordiimonadales</taxon>
        <taxon>Temperatibacteraceae</taxon>
        <taxon>Gimibacter</taxon>
    </lineage>
</organism>
<keyword evidence="5 6" id="KW-0472">Membrane</keyword>
<feature type="transmembrane region" description="Helical" evidence="6">
    <location>
        <begin position="66"/>
        <end position="85"/>
    </location>
</feature>
<dbReference type="GO" id="GO:0004577">
    <property type="term" value="F:N-acetylglucosaminyldiphosphodolichol N-acetylglucosaminyltransferase activity"/>
    <property type="evidence" value="ECO:0007669"/>
    <property type="project" value="TreeGrafter"/>
</dbReference>
<feature type="domain" description="Glycosyl transferase family 28 C-terminal" evidence="7">
    <location>
        <begin position="184"/>
        <end position="308"/>
    </location>
</feature>
<evidence type="ECO:0000313" key="8">
    <source>
        <dbReference type="EMBL" id="WCL53179.1"/>
    </source>
</evidence>
<dbReference type="InterPro" id="IPR013969">
    <property type="entry name" value="Oligosacch_biosynth_Alg14"/>
</dbReference>
<dbReference type="PANTHER" id="PTHR12154:SF4">
    <property type="entry name" value="UDP-N-ACETYLGLUCOSAMINE TRANSFERASE SUBUNIT ALG14 HOMOLOG"/>
    <property type="match status" value="1"/>
</dbReference>
<sequence length="335" mass="36957">MKKLRVCLAASGGGHLRQLVQMLPFARKHDYYFLTEATPLGLSLASDHPARFVPHFAFGQRETDGFLKFAWAGISNFFASIWHFIVMRPDVVISTGAGAAFFTLVLAWMTRRKVIYIESIARVESISMFGKLSARFADLYLVQWPGLVSQHPKAVYCNPFCQSEAPAHEKAHKLFATVGTVLPFDRMISSVHQLMQEGVITETVVAQTGESDIAPEGIEVHKTLPQDAMDRHLKESAIAIVHGGSGSMLGAIRAGCAVIAMPRRHDMGEHYDDHQFELVGAFRDQGLVFEARDVDSLREAIKAARAGKGKSVEIDPNAYARFIEGFLEGKAPVQS</sequence>
<dbReference type="KEGG" id="gso:PH603_11595"/>
<dbReference type="Pfam" id="PF08660">
    <property type="entry name" value="Alg14"/>
    <property type="match status" value="1"/>
</dbReference>
<dbReference type="Pfam" id="PF04101">
    <property type="entry name" value="Glyco_tran_28_C"/>
    <property type="match status" value="1"/>
</dbReference>
<evidence type="ECO:0000256" key="5">
    <source>
        <dbReference type="ARBA" id="ARBA00023136"/>
    </source>
</evidence>
<keyword evidence="4 6" id="KW-1133">Transmembrane helix</keyword>
<evidence type="ECO:0000256" key="4">
    <source>
        <dbReference type="ARBA" id="ARBA00022989"/>
    </source>
</evidence>
<comment type="subcellular location">
    <subcellularLocation>
        <location evidence="1">Endoplasmic reticulum membrane</location>
        <topology evidence="1">Single-pass membrane protein</topology>
    </subcellularLocation>
</comment>
<keyword evidence="3" id="KW-0256">Endoplasmic reticulum</keyword>